<dbReference type="Gene3D" id="3.40.50.2300">
    <property type="match status" value="2"/>
</dbReference>
<evidence type="ECO:0000256" key="2">
    <source>
        <dbReference type="ARBA" id="ARBA00022448"/>
    </source>
</evidence>
<dbReference type="GO" id="GO:0006865">
    <property type="term" value="P:amino acid transport"/>
    <property type="evidence" value="ECO:0007669"/>
    <property type="project" value="UniProtKB-KW"/>
</dbReference>
<dbReference type="RefSeq" id="WP_114693804.1">
    <property type="nucleotide sequence ID" value="NZ_QQOH01000001.1"/>
</dbReference>
<accession>A0A369WQ67</accession>
<evidence type="ECO:0000313" key="7">
    <source>
        <dbReference type="Proteomes" id="UP000253769"/>
    </source>
</evidence>
<dbReference type="InterPro" id="IPR051010">
    <property type="entry name" value="BCAA_transport"/>
</dbReference>
<evidence type="ECO:0000259" key="5">
    <source>
        <dbReference type="Pfam" id="PF13458"/>
    </source>
</evidence>
<proteinExistence type="inferred from homology"/>
<protein>
    <submittedName>
        <fullName evidence="6">Amino acid ABC transporter substrate-binding protein</fullName>
    </submittedName>
</protein>
<gene>
    <name evidence="6" type="ORF">DV711_01065</name>
</gene>
<dbReference type="InterPro" id="IPR028082">
    <property type="entry name" value="Peripla_BP_I"/>
</dbReference>
<name>A0A369WQ67_9GAMM</name>
<dbReference type="PROSITE" id="PS51257">
    <property type="entry name" value="PROKAR_LIPOPROTEIN"/>
    <property type="match status" value="1"/>
</dbReference>
<evidence type="ECO:0000256" key="3">
    <source>
        <dbReference type="ARBA" id="ARBA00022729"/>
    </source>
</evidence>
<dbReference type="OrthoDB" id="9783240at2"/>
<keyword evidence="3" id="KW-0732">Signal</keyword>
<dbReference type="InterPro" id="IPR028081">
    <property type="entry name" value="Leu-bd"/>
</dbReference>
<comment type="similarity">
    <text evidence="1">Belongs to the leucine-binding protein family.</text>
</comment>
<organism evidence="6 7">
    <name type="scientific">Motiliproteus coralliicola</name>
    <dbReference type="NCBI Taxonomy" id="2283196"/>
    <lineage>
        <taxon>Bacteria</taxon>
        <taxon>Pseudomonadati</taxon>
        <taxon>Pseudomonadota</taxon>
        <taxon>Gammaproteobacteria</taxon>
        <taxon>Oceanospirillales</taxon>
        <taxon>Oceanospirillaceae</taxon>
        <taxon>Motiliproteus</taxon>
    </lineage>
</organism>
<reference evidence="6 7" key="1">
    <citation type="submission" date="2018-07" db="EMBL/GenBank/DDBJ databases">
        <title>Motiliproteus coralliicola sp. nov., a bacterium isolated from Coral.</title>
        <authorList>
            <person name="Wang G."/>
        </authorList>
    </citation>
    <scope>NUCLEOTIDE SEQUENCE [LARGE SCALE GENOMIC DNA]</scope>
    <source>
        <strain evidence="6 7">C34</strain>
    </source>
</reference>
<keyword evidence="2" id="KW-0813">Transport</keyword>
<dbReference type="PANTHER" id="PTHR30483">
    <property type="entry name" value="LEUCINE-SPECIFIC-BINDING PROTEIN"/>
    <property type="match status" value="1"/>
</dbReference>
<evidence type="ECO:0000313" key="6">
    <source>
        <dbReference type="EMBL" id="RDE24220.1"/>
    </source>
</evidence>
<sequence length="371" mass="40691">MRLTIRQALLTISTVSLMLLQGCGEPEPIKIGFIGGTSGRVADLGVNGRNAAILATEQVNASGGINGHPIELLIRDDQQNPKLAAKHASELTRLPVTAIIGPMTSAMAMVVEPIATASGTLVMGTTVTTNNLTGRDDLFFRTLAATRHNASHHARYQLNQGIRSFSLIMDTRNRAYTQSWVDDFSDAFKAGGGTIIKVIPFVSSTHAPFPELARQLVDTQAQGIGLVSNSVDAALLIQHIRKNDSQVQILTSEWAGTERLIELGGQATEGIFVSQYLDRSSKASKYLNFRDAFLNRFGQEPGFPALVSYNATQILFEAIRRQRQGESLKQTLLRIRSFEGVQKPIRFDDYGDTTNRTYITQVINGRFRVVE</sequence>
<dbReference type="CDD" id="cd19983">
    <property type="entry name" value="PBP1_ABC_HAAT-like"/>
    <property type="match status" value="1"/>
</dbReference>
<comment type="caution">
    <text evidence="6">The sequence shown here is derived from an EMBL/GenBank/DDBJ whole genome shotgun (WGS) entry which is preliminary data.</text>
</comment>
<dbReference type="PANTHER" id="PTHR30483:SF6">
    <property type="entry name" value="PERIPLASMIC BINDING PROTEIN OF ABC TRANSPORTER FOR NATURAL AMINO ACIDS"/>
    <property type="match status" value="1"/>
</dbReference>
<dbReference type="Proteomes" id="UP000253769">
    <property type="component" value="Unassembled WGS sequence"/>
</dbReference>
<dbReference type="AlphaFoldDB" id="A0A369WQ67"/>
<dbReference type="InterPro" id="IPR000709">
    <property type="entry name" value="Leu_Ile_Val-bd"/>
</dbReference>
<keyword evidence="7" id="KW-1185">Reference proteome</keyword>
<feature type="domain" description="Leucine-binding protein" evidence="5">
    <location>
        <begin position="28"/>
        <end position="364"/>
    </location>
</feature>
<evidence type="ECO:0000256" key="1">
    <source>
        <dbReference type="ARBA" id="ARBA00010062"/>
    </source>
</evidence>
<dbReference type="EMBL" id="QQOH01000001">
    <property type="protein sequence ID" value="RDE24220.1"/>
    <property type="molecule type" value="Genomic_DNA"/>
</dbReference>
<keyword evidence="4" id="KW-0029">Amino-acid transport</keyword>
<evidence type="ECO:0000256" key="4">
    <source>
        <dbReference type="ARBA" id="ARBA00022970"/>
    </source>
</evidence>
<dbReference type="SUPFAM" id="SSF53822">
    <property type="entry name" value="Periplasmic binding protein-like I"/>
    <property type="match status" value="1"/>
</dbReference>
<dbReference type="Pfam" id="PF13458">
    <property type="entry name" value="Peripla_BP_6"/>
    <property type="match status" value="1"/>
</dbReference>
<dbReference type="PRINTS" id="PR00337">
    <property type="entry name" value="LEUILEVALBP"/>
</dbReference>